<keyword evidence="2" id="KW-1185">Reference proteome</keyword>
<sequence>MGARQSRRSVDITTTPKKEGLPTEGVIGEGPENIEKLGMIEEADAKPTSNGVAPHTDTSDDKDKDKDEATEKDQDKEKQPEEVAAKEEVKTAELSAGEAIAEVTAEAAPAEVTTPTTETPVTPASPNSTATTPDTKEAKKKDKSKKKWSFRSISFSRKDKSKPVREATPKNGDVAKEEPLTEGGEEAEAAAATTGEASSPDDKSVVSSPSEESKDEAKEKSPSEEAPSSPVAADPPAEEQPATKKEQLPPASGPAPVEVVPVPATATATAAVTTAAAPVTPAAPAALPESKDESTPESEPAPVLENNLAAKNEILPMENGVADEAPKSPPPAVPVEAPQTAPAITEDVASVTKAIEEIDISEKAVAAAVNENIESAGKNEIVADSIHQNNLNE</sequence>
<feature type="region of interest" description="Disordered" evidence="1">
    <location>
        <begin position="274"/>
        <end position="306"/>
    </location>
</feature>
<dbReference type="KEGG" id="csol:105364162"/>
<gene>
    <name evidence="3 4" type="primary">LOC105364162</name>
</gene>
<feature type="compositionally biased region" description="Low complexity" evidence="1">
    <location>
        <begin position="274"/>
        <end position="286"/>
    </location>
</feature>
<dbReference type="RefSeq" id="XP_011500335.1">
    <property type="nucleotide sequence ID" value="XM_011502033.1"/>
</dbReference>
<evidence type="ECO:0000256" key="1">
    <source>
        <dbReference type="SAM" id="MobiDB-lite"/>
    </source>
</evidence>
<protein>
    <submittedName>
        <fullName evidence="3 4">Proteoglycan 4-like isoform X1</fullName>
    </submittedName>
</protein>
<feature type="compositionally biased region" description="Basic and acidic residues" evidence="1">
    <location>
        <begin position="211"/>
        <end position="223"/>
    </location>
</feature>
<dbReference type="GeneID" id="105364162"/>
<evidence type="ECO:0000313" key="3">
    <source>
        <dbReference type="RefSeq" id="XP_011500334.1"/>
    </source>
</evidence>
<feature type="compositionally biased region" description="Basic and acidic residues" evidence="1">
    <location>
        <begin position="33"/>
        <end position="45"/>
    </location>
</feature>
<accession>A0AAJ6YLP9</accession>
<evidence type="ECO:0000313" key="2">
    <source>
        <dbReference type="Proteomes" id="UP000695007"/>
    </source>
</evidence>
<proteinExistence type="predicted"/>
<dbReference type="Proteomes" id="UP000695007">
    <property type="component" value="Unplaced"/>
</dbReference>
<organism evidence="2 4">
    <name type="scientific">Ceratosolen solmsi marchali</name>
    <dbReference type="NCBI Taxonomy" id="326594"/>
    <lineage>
        <taxon>Eukaryota</taxon>
        <taxon>Metazoa</taxon>
        <taxon>Ecdysozoa</taxon>
        <taxon>Arthropoda</taxon>
        <taxon>Hexapoda</taxon>
        <taxon>Insecta</taxon>
        <taxon>Pterygota</taxon>
        <taxon>Neoptera</taxon>
        <taxon>Endopterygota</taxon>
        <taxon>Hymenoptera</taxon>
        <taxon>Apocrita</taxon>
        <taxon>Proctotrupomorpha</taxon>
        <taxon>Chalcidoidea</taxon>
        <taxon>Agaonidae</taxon>
        <taxon>Agaoninae</taxon>
        <taxon>Ceratosolen</taxon>
    </lineage>
</organism>
<dbReference type="AlphaFoldDB" id="A0AAJ6YLP9"/>
<feature type="region of interest" description="Disordered" evidence="1">
    <location>
        <begin position="320"/>
        <end position="341"/>
    </location>
</feature>
<feature type="compositionally biased region" description="Basic and acidic residues" evidence="1">
    <location>
        <begin position="156"/>
        <end position="179"/>
    </location>
</feature>
<feature type="compositionally biased region" description="Low complexity" evidence="1">
    <location>
        <begin position="189"/>
        <end position="198"/>
    </location>
</feature>
<dbReference type="RefSeq" id="XP_011500334.1">
    <property type="nucleotide sequence ID" value="XM_011502032.1"/>
</dbReference>
<name>A0AAJ6YLP9_9HYME</name>
<feature type="compositionally biased region" description="Low complexity" evidence="1">
    <location>
        <begin position="98"/>
        <end position="133"/>
    </location>
</feature>
<feature type="compositionally biased region" description="Basic and acidic residues" evidence="1">
    <location>
        <begin position="57"/>
        <end position="91"/>
    </location>
</feature>
<feature type="compositionally biased region" description="Low complexity" evidence="1">
    <location>
        <begin position="224"/>
        <end position="235"/>
    </location>
</feature>
<evidence type="ECO:0000313" key="4">
    <source>
        <dbReference type="RefSeq" id="XP_011500335.1"/>
    </source>
</evidence>
<reference evidence="3 4" key="1">
    <citation type="submission" date="2025-04" db="UniProtKB">
        <authorList>
            <consortium name="RefSeq"/>
        </authorList>
    </citation>
    <scope>IDENTIFICATION</scope>
</reference>
<feature type="region of interest" description="Disordered" evidence="1">
    <location>
        <begin position="1"/>
        <end position="260"/>
    </location>
</feature>